<proteinExistence type="predicted"/>
<sequence>MTYSRTQLGPIVYGPGPSRVRDMHRKYDSGAEKRKGLQSSLQGGLLTILKNSVPGEEVTFKAQNPLVENDIGKWPTYISDSMRDYISGNPPIQFENIEFPPDENGRRFSTTFYNRHLPNGERIRRNCNASTSALVKSGFSDWKYLGSRLKDHEISSAHRTLRGVLKRIIPCIQFLAKHNDALRGSNCTLYTKNNGKFLGLVEMIAQLNGKTPKTNC</sequence>
<evidence type="ECO:0000256" key="1">
    <source>
        <dbReference type="SAM" id="MobiDB-lite"/>
    </source>
</evidence>
<evidence type="ECO:0000313" key="2">
    <source>
        <dbReference type="EMBL" id="KAF2903646.1"/>
    </source>
</evidence>
<evidence type="ECO:0000313" key="3">
    <source>
        <dbReference type="Proteomes" id="UP000801492"/>
    </source>
</evidence>
<gene>
    <name evidence="2" type="ORF">ILUMI_02553</name>
</gene>
<reference evidence="2" key="1">
    <citation type="submission" date="2019-08" db="EMBL/GenBank/DDBJ databases">
        <title>The genome of the North American firefly Photinus pyralis.</title>
        <authorList>
            <consortium name="Photinus pyralis genome working group"/>
            <person name="Fallon T.R."/>
            <person name="Sander Lower S.E."/>
            <person name="Weng J.-K."/>
        </authorList>
    </citation>
    <scope>NUCLEOTIDE SEQUENCE</scope>
    <source>
        <strain evidence="2">TRF0915ILg1</strain>
        <tissue evidence="2">Whole body</tissue>
    </source>
</reference>
<dbReference type="PANTHER" id="PTHR45749">
    <property type="match status" value="1"/>
</dbReference>
<dbReference type="OrthoDB" id="10063284at2759"/>
<name>A0A8K0GL96_IGNLU</name>
<protein>
    <submittedName>
        <fullName evidence="2">Uncharacterized protein</fullName>
    </submittedName>
</protein>
<dbReference type="Proteomes" id="UP000801492">
    <property type="component" value="Unassembled WGS sequence"/>
</dbReference>
<organism evidence="2 3">
    <name type="scientific">Ignelater luminosus</name>
    <name type="common">Cucubano</name>
    <name type="synonym">Pyrophorus luminosus</name>
    <dbReference type="NCBI Taxonomy" id="2038154"/>
    <lineage>
        <taxon>Eukaryota</taxon>
        <taxon>Metazoa</taxon>
        <taxon>Ecdysozoa</taxon>
        <taxon>Arthropoda</taxon>
        <taxon>Hexapoda</taxon>
        <taxon>Insecta</taxon>
        <taxon>Pterygota</taxon>
        <taxon>Neoptera</taxon>
        <taxon>Endopterygota</taxon>
        <taxon>Coleoptera</taxon>
        <taxon>Polyphaga</taxon>
        <taxon>Elateriformia</taxon>
        <taxon>Elateroidea</taxon>
        <taxon>Elateridae</taxon>
        <taxon>Agrypninae</taxon>
        <taxon>Pyrophorini</taxon>
        <taxon>Ignelater</taxon>
    </lineage>
</organism>
<dbReference type="AlphaFoldDB" id="A0A8K0GL96"/>
<dbReference type="PANTHER" id="PTHR45749:SF21">
    <property type="entry name" value="DUF4371 DOMAIN-CONTAINING PROTEIN"/>
    <property type="match status" value="1"/>
</dbReference>
<keyword evidence="3" id="KW-1185">Reference proteome</keyword>
<comment type="caution">
    <text evidence="2">The sequence shown here is derived from an EMBL/GenBank/DDBJ whole genome shotgun (WGS) entry which is preliminary data.</text>
</comment>
<dbReference type="EMBL" id="VTPC01000964">
    <property type="protein sequence ID" value="KAF2903646.1"/>
    <property type="molecule type" value="Genomic_DNA"/>
</dbReference>
<feature type="region of interest" description="Disordered" evidence="1">
    <location>
        <begin position="1"/>
        <end position="22"/>
    </location>
</feature>
<accession>A0A8K0GL96</accession>